<dbReference type="InterPro" id="IPR000192">
    <property type="entry name" value="Aminotrans_V_dom"/>
</dbReference>
<dbReference type="InterPro" id="IPR015421">
    <property type="entry name" value="PyrdxlP-dep_Trfase_major"/>
</dbReference>
<evidence type="ECO:0000259" key="10">
    <source>
        <dbReference type="Pfam" id="PF00266"/>
    </source>
</evidence>
<protein>
    <recommendedName>
        <fullName evidence="3">cysteine desulfurase</fullName>
        <ecNumber evidence="3">2.8.1.7</ecNumber>
    </recommendedName>
</protein>
<evidence type="ECO:0000256" key="8">
    <source>
        <dbReference type="ARBA" id="ARBA00023014"/>
    </source>
</evidence>
<evidence type="ECO:0000256" key="9">
    <source>
        <dbReference type="RuleBase" id="RU004504"/>
    </source>
</evidence>
<dbReference type="FunFam" id="3.90.1150.10:FF:000002">
    <property type="entry name" value="Cysteine desulfurase IscS"/>
    <property type="match status" value="1"/>
</dbReference>
<dbReference type="NCBIfam" id="NF002806">
    <property type="entry name" value="PRK02948.1"/>
    <property type="match status" value="1"/>
</dbReference>
<dbReference type="InterPro" id="IPR015424">
    <property type="entry name" value="PyrdxlP-dep_Trfase"/>
</dbReference>
<sequence length="457" mass="51165">MHVFPILRAGFTRRCCLIHILRNQSSVKNQVLSEPAEYRREYIKIKPPQAPHPVKLKPLYLDVQATTPIDPRVLDAMLPYFVESYGNPHSRTHSYGWESEEAVEKARKQVADLIGAEAKDIIFTSGATECNNIAIKGVAHFYQEKKKHIITTHIEHKCVLDSCRFLNAEGFDVTYLPVQQNGILRLEDLEAAIRPDTSLVSVMAVNNEIGVKQPIKEIGALCREKKVFFHTDAAQAVGKIPMDVNEMNIDLMSISGHKIYGPKGVGALYVRRRPRVRIQPIQSGGGQERGMRSGTVPTSLVVGLGAACEISKREMEYDRKRVEKLSKRLVDGIMSTLPHVVRNGDSEQTYPGCVNLSFAYIEGESLLMALKDIALSSGSACTSASLEPSYVLRAIGSDEDLAHSSIRFGIGRFTTEEEVDYTIEKCIYHAKRLRDMSPLWEMVQEGIDLKSIQWSQH</sequence>
<keyword evidence="7" id="KW-0408">Iron</keyword>
<evidence type="ECO:0000256" key="7">
    <source>
        <dbReference type="ARBA" id="ARBA00023004"/>
    </source>
</evidence>
<dbReference type="InterPro" id="IPR015422">
    <property type="entry name" value="PyrdxlP-dep_Trfase_small"/>
</dbReference>
<dbReference type="OMA" id="KGLYWAR"/>
<dbReference type="GO" id="GO:0031071">
    <property type="term" value="F:cysteine desulfurase activity"/>
    <property type="evidence" value="ECO:0007669"/>
    <property type="project" value="UniProtKB-EC"/>
</dbReference>
<keyword evidence="12" id="KW-1185">Reference proteome</keyword>
<evidence type="ECO:0000313" key="12">
    <source>
        <dbReference type="Proteomes" id="UP000054359"/>
    </source>
</evidence>
<dbReference type="EMBL" id="KK115629">
    <property type="protein sequence ID" value="KFM65597.1"/>
    <property type="molecule type" value="Genomic_DNA"/>
</dbReference>
<keyword evidence="4" id="KW-0808">Transferase</keyword>
<evidence type="ECO:0000256" key="3">
    <source>
        <dbReference type="ARBA" id="ARBA00012239"/>
    </source>
</evidence>
<dbReference type="PROSITE" id="PS00595">
    <property type="entry name" value="AA_TRANSFER_CLASS_5"/>
    <property type="match status" value="1"/>
</dbReference>
<evidence type="ECO:0000256" key="6">
    <source>
        <dbReference type="ARBA" id="ARBA00022898"/>
    </source>
</evidence>
<dbReference type="AlphaFoldDB" id="A0A087TKF8"/>
<dbReference type="GO" id="GO:0030170">
    <property type="term" value="F:pyridoxal phosphate binding"/>
    <property type="evidence" value="ECO:0007669"/>
    <property type="project" value="InterPro"/>
</dbReference>
<comment type="similarity">
    <text evidence="2">Belongs to the class-V pyridoxal-phosphate-dependent aminotransferase family. NifS/IscS subfamily.</text>
</comment>
<gene>
    <name evidence="11" type="ORF">X975_06099</name>
</gene>
<dbReference type="GO" id="GO:0051536">
    <property type="term" value="F:iron-sulfur cluster binding"/>
    <property type="evidence" value="ECO:0007669"/>
    <property type="project" value="UniProtKB-KW"/>
</dbReference>
<dbReference type="EC" id="2.8.1.7" evidence="3"/>
<dbReference type="FunFam" id="3.40.640.10:FF:000003">
    <property type="entry name" value="Cysteine desulfurase IscS"/>
    <property type="match status" value="1"/>
</dbReference>
<dbReference type="SUPFAM" id="SSF53383">
    <property type="entry name" value="PLP-dependent transferases"/>
    <property type="match status" value="1"/>
</dbReference>
<proteinExistence type="inferred from homology"/>
<dbReference type="OrthoDB" id="6408696at2759"/>
<name>A0A087TKF8_STEMI</name>
<evidence type="ECO:0000256" key="4">
    <source>
        <dbReference type="ARBA" id="ARBA00022679"/>
    </source>
</evidence>
<dbReference type="PIRSF" id="PIRSF005572">
    <property type="entry name" value="NifS"/>
    <property type="match status" value="1"/>
</dbReference>
<organism evidence="11 12">
    <name type="scientific">Stegodyphus mimosarum</name>
    <name type="common">African social velvet spider</name>
    <dbReference type="NCBI Taxonomy" id="407821"/>
    <lineage>
        <taxon>Eukaryota</taxon>
        <taxon>Metazoa</taxon>
        <taxon>Ecdysozoa</taxon>
        <taxon>Arthropoda</taxon>
        <taxon>Chelicerata</taxon>
        <taxon>Arachnida</taxon>
        <taxon>Araneae</taxon>
        <taxon>Araneomorphae</taxon>
        <taxon>Entelegynae</taxon>
        <taxon>Eresoidea</taxon>
        <taxon>Eresidae</taxon>
        <taxon>Stegodyphus</taxon>
    </lineage>
</organism>
<keyword evidence="8" id="KW-0411">Iron-sulfur</keyword>
<dbReference type="STRING" id="407821.A0A087TKF8"/>
<dbReference type="GO" id="GO:0099128">
    <property type="term" value="C:mitochondrial [2Fe-2S] assembly complex"/>
    <property type="evidence" value="ECO:0007669"/>
    <property type="project" value="UniProtKB-ARBA"/>
</dbReference>
<dbReference type="PANTHER" id="PTHR11601">
    <property type="entry name" value="CYSTEINE DESULFURYLASE FAMILY MEMBER"/>
    <property type="match status" value="1"/>
</dbReference>
<keyword evidence="6" id="KW-0663">Pyridoxal phosphate</keyword>
<keyword evidence="5" id="KW-0479">Metal-binding</keyword>
<dbReference type="NCBIfam" id="NF010611">
    <property type="entry name" value="PRK14012.1"/>
    <property type="match status" value="1"/>
</dbReference>
<dbReference type="GO" id="GO:0005634">
    <property type="term" value="C:nucleus"/>
    <property type="evidence" value="ECO:0007669"/>
    <property type="project" value="TreeGrafter"/>
</dbReference>
<evidence type="ECO:0000256" key="1">
    <source>
        <dbReference type="ARBA" id="ARBA00001933"/>
    </source>
</evidence>
<dbReference type="NCBIfam" id="TIGR02006">
    <property type="entry name" value="IscS"/>
    <property type="match status" value="1"/>
</dbReference>
<dbReference type="PANTHER" id="PTHR11601:SF34">
    <property type="entry name" value="CYSTEINE DESULFURASE"/>
    <property type="match status" value="1"/>
</dbReference>
<dbReference type="HAMAP" id="MF_00331">
    <property type="entry name" value="Cys_desulf_IscS"/>
    <property type="match status" value="1"/>
</dbReference>
<evidence type="ECO:0000256" key="2">
    <source>
        <dbReference type="ARBA" id="ARBA00006490"/>
    </source>
</evidence>
<comment type="cofactor">
    <cofactor evidence="1 9">
        <name>pyridoxal 5'-phosphate</name>
        <dbReference type="ChEBI" id="CHEBI:597326"/>
    </cofactor>
</comment>
<evidence type="ECO:0000256" key="5">
    <source>
        <dbReference type="ARBA" id="ARBA00022723"/>
    </source>
</evidence>
<dbReference type="GO" id="GO:0046872">
    <property type="term" value="F:metal ion binding"/>
    <property type="evidence" value="ECO:0007669"/>
    <property type="project" value="UniProtKB-KW"/>
</dbReference>
<reference evidence="11 12" key="1">
    <citation type="submission" date="2013-11" db="EMBL/GenBank/DDBJ databases">
        <title>Genome sequencing of Stegodyphus mimosarum.</title>
        <authorList>
            <person name="Bechsgaard J."/>
        </authorList>
    </citation>
    <scope>NUCLEOTIDE SEQUENCE [LARGE SCALE GENOMIC DNA]</scope>
</reference>
<dbReference type="GO" id="GO:0044571">
    <property type="term" value="P:[2Fe-2S] cluster assembly"/>
    <property type="evidence" value="ECO:0007669"/>
    <property type="project" value="InterPro"/>
</dbReference>
<dbReference type="InterPro" id="IPR016454">
    <property type="entry name" value="Cysteine_dSase"/>
</dbReference>
<dbReference type="Gene3D" id="3.90.1150.10">
    <property type="entry name" value="Aspartate Aminotransferase, domain 1"/>
    <property type="match status" value="1"/>
</dbReference>
<dbReference type="Proteomes" id="UP000054359">
    <property type="component" value="Unassembled WGS sequence"/>
</dbReference>
<dbReference type="InterPro" id="IPR020578">
    <property type="entry name" value="Aminotrans_V_PyrdxlP_BS"/>
</dbReference>
<dbReference type="InterPro" id="IPR010240">
    <property type="entry name" value="Cys_deSase_IscS"/>
</dbReference>
<dbReference type="Pfam" id="PF00266">
    <property type="entry name" value="Aminotran_5"/>
    <property type="match status" value="1"/>
</dbReference>
<feature type="non-terminal residue" evidence="11">
    <location>
        <position position="457"/>
    </location>
</feature>
<evidence type="ECO:0000313" key="11">
    <source>
        <dbReference type="EMBL" id="KFM65597.1"/>
    </source>
</evidence>
<dbReference type="Gene3D" id="3.40.640.10">
    <property type="entry name" value="Type I PLP-dependent aspartate aminotransferase-like (Major domain)"/>
    <property type="match status" value="1"/>
</dbReference>
<feature type="domain" description="Aminotransferase class V" evidence="10">
    <location>
        <begin position="60"/>
        <end position="421"/>
    </location>
</feature>
<accession>A0A087TKF8</accession>